<keyword evidence="5" id="KW-0456">Lyase</keyword>
<feature type="domain" description="Carboxyltransferase" evidence="4">
    <location>
        <begin position="25"/>
        <end position="309"/>
    </location>
</feature>
<name>A0A0C3DHV0_9VIBR</name>
<dbReference type="Proteomes" id="UP000031977">
    <property type="component" value="Unassembled WGS sequence"/>
</dbReference>
<dbReference type="AlphaFoldDB" id="A0A0C3DHV0"/>
<dbReference type="EMBL" id="JXOK01000037">
    <property type="protein sequence ID" value="KIN10979.1"/>
    <property type="molecule type" value="Genomic_DNA"/>
</dbReference>
<evidence type="ECO:0000256" key="2">
    <source>
        <dbReference type="ARBA" id="ARBA00022801"/>
    </source>
</evidence>
<dbReference type="SUPFAM" id="SSF50891">
    <property type="entry name" value="Cyclophilin-like"/>
    <property type="match status" value="1"/>
</dbReference>
<dbReference type="STRING" id="50718.SU60_10920"/>
<keyword evidence="2" id="KW-0378">Hydrolase</keyword>
<dbReference type="PANTHER" id="PTHR43309:SF4">
    <property type="entry name" value="CARBOXYLTRANSFERASE DOMAIN-CONTAINING PROTEIN"/>
    <property type="match status" value="1"/>
</dbReference>
<accession>A0A0C3DHV0</accession>
<dbReference type="NCBIfam" id="TIGR00724">
    <property type="entry name" value="urea_amlyse_rel"/>
    <property type="match status" value="1"/>
</dbReference>
<protein>
    <submittedName>
        <fullName evidence="5">Urea amidolyase</fullName>
    </submittedName>
</protein>
<keyword evidence="3" id="KW-0067">ATP-binding</keyword>
<dbReference type="InterPro" id="IPR003778">
    <property type="entry name" value="CT_A_B"/>
</dbReference>
<sequence length="315" mass="34639">MTGLRVLSPGMLSLIQDCGRFGVAHLGLSVGGPADLHAHCWANKLLNNPMNSPTLEIIMGNAAFEAQCDMILALTGANMNATLDEQPLENWRSFTIKKGQRLKLNYAKTGFRAYLAVKGGIDAYNHFGSASTVLRNTLGGLPDSPGRALKEGDILSPNIELTLSTTESKKVSWVPRHFIPKYTDELCLAVIESYQSDLFSTQAKQDFYSKPYKVSDKLDRMGLRLEGEPIECRASGIVSEGIAYGSIQFPANGQPIILLNDRQTLGGYPKLGCISRLSLMKLAQARPGSVIQFYRDDIDQQTKAYCEFIQYFGLC</sequence>
<dbReference type="OrthoDB" id="9768696at2"/>
<evidence type="ECO:0000313" key="5">
    <source>
        <dbReference type="EMBL" id="KIN10979.1"/>
    </source>
</evidence>
<dbReference type="PANTHER" id="PTHR43309">
    <property type="entry name" value="5-OXOPROLINASE SUBUNIT C"/>
    <property type="match status" value="1"/>
</dbReference>
<evidence type="ECO:0000256" key="1">
    <source>
        <dbReference type="ARBA" id="ARBA00022741"/>
    </source>
</evidence>
<keyword evidence="1" id="KW-0547">Nucleotide-binding</keyword>
<comment type="caution">
    <text evidence="5">The sequence shown here is derived from an EMBL/GenBank/DDBJ whole genome shotgun (WGS) entry which is preliminary data.</text>
</comment>
<dbReference type="GO" id="GO:0005524">
    <property type="term" value="F:ATP binding"/>
    <property type="evidence" value="ECO:0007669"/>
    <property type="project" value="UniProtKB-KW"/>
</dbReference>
<dbReference type="RefSeq" id="WP_041155526.1">
    <property type="nucleotide sequence ID" value="NZ_CBCRVP010000005.1"/>
</dbReference>
<dbReference type="SMART" id="SM00797">
    <property type="entry name" value="AHS2"/>
    <property type="match status" value="1"/>
</dbReference>
<dbReference type="Gene3D" id="2.40.100.10">
    <property type="entry name" value="Cyclophilin-like"/>
    <property type="match status" value="1"/>
</dbReference>
<gene>
    <name evidence="5" type="ORF">SU60_10920</name>
</gene>
<evidence type="ECO:0000313" key="6">
    <source>
        <dbReference type="Proteomes" id="UP000031977"/>
    </source>
</evidence>
<dbReference type="InterPro" id="IPR029000">
    <property type="entry name" value="Cyclophilin-like_dom_sf"/>
</dbReference>
<dbReference type="Pfam" id="PF02626">
    <property type="entry name" value="CT_A_B"/>
    <property type="match status" value="1"/>
</dbReference>
<keyword evidence="6" id="KW-1185">Reference proteome</keyword>
<reference evidence="5 6" key="1">
    <citation type="submission" date="2015-01" db="EMBL/GenBank/DDBJ databases">
        <title>Draft genome of Vibrio mytili type strain CAIM 528.</title>
        <authorList>
            <person name="Gonzalez-Castillo A."/>
            <person name="Gomez-Gil B."/>
            <person name="Enciso-Ibarra J."/>
        </authorList>
    </citation>
    <scope>NUCLEOTIDE SEQUENCE [LARGE SCALE GENOMIC DNA]</scope>
    <source>
        <strain evidence="5 6">CAIM 528</strain>
    </source>
</reference>
<dbReference type="GO" id="GO:0016829">
    <property type="term" value="F:lyase activity"/>
    <property type="evidence" value="ECO:0007669"/>
    <property type="project" value="UniProtKB-KW"/>
</dbReference>
<dbReference type="InterPro" id="IPR052708">
    <property type="entry name" value="PxpC"/>
</dbReference>
<dbReference type="GO" id="GO:0016787">
    <property type="term" value="F:hydrolase activity"/>
    <property type="evidence" value="ECO:0007669"/>
    <property type="project" value="UniProtKB-KW"/>
</dbReference>
<evidence type="ECO:0000256" key="3">
    <source>
        <dbReference type="ARBA" id="ARBA00022840"/>
    </source>
</evidence>
<organism evidence="5 6">
    <name type="scientific">Vibrio mytili</name>
    <dbReference type="NCBI Taxonomy" id="50718"/>
    <lineage>
        <taxon>Bacteria</taxon>
        <taxon>Pseudomonadati</taxon>
        <taxon>Pseudomonadota</taxon>
        <taxon>Gammaproteobacteria</taxon>
        <taxon>Vibrionales</taxon>
        <taxon>Vibrionaceae</taxon>
        <taxon>Vibrio</taxon>
    </lineage>
</organism>
<evidence type="ECO:0000259" key="4">
    <source>
        <dbReference type="SMART" id="SM00797"/>
    </source>
</evidence>
<proteinExistence type="predicted"/>